<proteinExistence type="predicted"/>
<protein>
    <submittedName>
        <fullName evidence="2">TEX2 isoform 2</fullName>
    </submittedName>
</protein>
<sequence>MTSLYGRHAEKTTDMPKPSAPKVHVQRSVSRDTIAIHFSASG</sequence>
<organism evidence="2">
    <name type="scientific">Pan troglodytes</name>
    <name type="common">Chimpanzee</name>
    <dbReference type="NCBI Taxonomy" id="9598"/>
    <lineage>
        <taxon>Eukaryota</taxon>
        <taxon>Metazoa</taxon>
        <taxon>Chordata</taxon>
        <taxon>Craniata</taxon>
        <taxon>Vertebrata</taxon>
        <taxon>Euteleostomi</taxon>
        <taxon>Mammalia</taxon>
        <taxon>Eutheria</taxon>
        <taxon>Euarchontoglires</taxon>
        <taxon>Primates</taxon>
        <taxon>Haplorrhini</taxon>
        <taxon>Catarrhini</taxon>
        <taxon>Hominidae</taxon>
        <taxon>Pan</taxon>
    </lineage>
</organism>
<accession>A0A2J8QY82</accession>
<reference evidence="2" key="1">
    <citation type="submission" date="2017-12" db="EMBL/GenBank/DDBJ databases">
        <title>High-resolution comparative analysis of great ape genomes.</title>
        <authorList>
            <person name="Pollen A."/>
            <person name="Hastie A."/>
            <person name="Hormozdiari F."/>
            <person name="Dougherty M."/>
            <person name="Liu R."/>
            <person name="Chaisson M."/>
            <person name="Hoppe E."/>
            <person name="Hill C."/>
            <person name="Pang A."/>
            <person name="Hillier L."/>
            <person name="Baker C."/>
            <person name="Armstrong J."/>
            <person name="Shendure J."/>
            <person name="Paten B."/>
            <person name="Wilson R."/>
            <person name="Chao H."/>
            <person name="Schneider V."/>
            <person name="Ventura M."/>
            <person name="Kronenberg Z."/>
            <person name="Murali S."/>
            <person name="Gordon D."/>
            <person name="Cantsilieris S."/>
            <person name="Munson K."/>
            <person name="Nelson B."/>
            <person name="Raja A."/>
            <person name="Underwood J."/>
            <person name="Diekhans M."/>
            <person name="Fiddes I."/>
            <person name="Haussler D."/>
            <person name="Eichler E."/>
        </authorList>
    </citation>
    <scope>NUCLEOTIDE SEQUENCE [LARGE SCALE GENOMIC DNA]</scope>
    <source>
        <strain evidence="2">Yerkes chimp pedigree #C0471</strain>
    </source>
</reference>
<dbReference type="EMBL" id="NBAG03000001">
    <property type="protein sequence ID" value="PNJ01236.1"/>
    <property type="molecule type" value="Genomic_DNA"/>
</dbReference>
<dbReference type="AlphaFoldDB" id="A0A2J8QY82"/>
<name>A0A2J8QY82_PANTR</name>
<evidence type="ECO:0000313" key="2">
    <source>
        <dbReference type="EMBL" id="PNJ01236.1"/>
    </source>
</evidence>
<gene>
    <name evidence="2" type="ORF">CK820_G0011590</name>
</gene>
<feature type="region of interest" description="Disordered" evidence="1">
    <location>
        <begin position="1"/>
        <end position="28"/>
    </location>
</feature>
<evidence type="ECO:0000256" key="1">
    <source>
        <dbReference type="SAM" id="MobiDB-lite"/>
    </source>
</evidence>
<feature type="non-terminal residue" evidence="2">
    <location>
        <position position="42"/>
    </location>
</feature>
<comment type="caution">
    <text evidence="2">The sequence shown here is derived from an EMBL/GenBank/DDBJ whole genome shotgun (WGS) entry which is preliminary data.</text>
</comment>